<evidence type="ECO:0000259" key="10">
    <source>
        <dbReference type="PROSITE" id="PS50109"/>
    </source>
</evidence>
<evidence type="ECO:0000256" key="9">
    <source>
        <dbReference type="SAM" id="Phobius"/>
    </source>
</evidence>
<accession>A0A926ESI1</accession>
<dbReference type="InterPro" id="IPR005467">
    <property type="entry name" value="His_kinase_dom"/>
</dbReference>
<dbReference type="InterPro" id="IPR050351">
    <property type="entry name" value="BphY/WalK/GraS-like"/>
</dbReference>
<evidence type="ECO:0000256" key="4">
    <source>
        <dbReference type="ARBA" id="ARBA00022553"/>
    </source>
</evidence>
<gene>
    <name evidence="11" type="ORF">H8705_07760</name>
</gene>
<dbReference type="InterPro" id="IPR035965">
    <property type="entry name" value="PAS-like_dom_sf"/>
</dbReference>
<dbReference type="CDD" id="cd00082">
    <property type="entry name" value="HisKA"/>
    <property type="match status" value="1"/>
</dbReference>
<feature type="transmembrane region" description="Helical" evidence="9">
    <location>
        <begin position="154"/>
        <end position="173"/>
    </location>
</feature>
<dbReference type="PANTHER" id="PTHR45453:SF1">
    <property type="entry name" value="PHOSPHATE REGULON SENSOR PROTEIN PHOR"/>
    <property type="match status" value="1"/>
</dbReference>
<dbReference type="PROSITE" id="PS50109">
    <property type="entry name" value="HIS_KIN"/>
    <property type="match status" value="1"/>
</dbReference>
<name>A0A926ESI1_9FIRM</name>
<evidence type="ECO:0000313" key="11">
    <source>
        <dbReference type="EMBL" id="MBC8585475.1"/>
    </source>
</evidence>
<evidence type="ECO:0000313" key="12">
    <source>
        <dbReference type="Proteomes" id="UP000623678"/>
    </source>
</evidence>
<evidence type="ECO:0000256" key="2">
    <source>
        <dbReference type="ARBA" id="ARBA00004370"/>
    </source>
</evidence>
<dbReference type="GO" id="GO:0016036">
    <property type="term" value="P:cellular response to phosphate starvation"/>
    <property type="evidence" value="ECO:0007669"/>
    <property type="project" value="TreeGrafter"/>
</dbReference>
<dbReference type="RefSeq" id="WP_262395263.1">
    <property type="nucleotide sequence ID" value="NZ_JACRTD010000005.1"/>
</dbReference>
<dbReference type="GO" id="GO:0005886">
    <property type="term" value="C:plasma membrane"/>
    <property type="evidence" value="ECO:0007669"/>
    <property type="project" value="TreeGrafter"/>
</dbReference>
<dbReference type="Pfam" id="PF02518">
    <property type="entry name" value="HATPase_c"/>
    <property type="match status" value="1"/>
</dbReference>
<keyword evidence="12" id="KW-1185">Reference proteome</keyword>
<dbReference type="EMBL" id="JACRTD010000005">
    <property type="protein sequence ID" value="MBC8585475.1"/>
    <property type="molecule type" value="Genomic_DNA"/>
</dbReference>
<keyword evidence="9" id="KW-0812">Transmembrane</keyword>
<dbReference type="InterPro" id="IPR003661">
    <property type="entry name" value="HisK_dim/P_dom"/>
</dbReference>
<comment type="catalytic activity">
    <reaction evidence="1">
        <text>ATP + protein L-histidine = ADP + protein N-phospho-L-histidine.</text>
        <dbReference type="EC" id="2.7.13.3"/>
    </reaction>
</comment>
<keyword evidence="7" id="KW-0902">Two-component regulatory system</keyword>
<dbReference type="FunFam" id="1.10.287.130:FF:000001">
    <property type="entry name" value="Two-component sensor histidine kinase"/>
    <property type="match status" value="1"/>
</dbReference>
<dbReference type="SMART" id="SM00388">
    <property type="entry name" value="HisKA"/>
    <property type="match status" value="1"/>
</dbReference>
<comment type="subcellular location">
    <subcellularLocation>
        <location evidence="2">Membrane</location>
    </subcellularLocation>
</comment>
<keyword evidence="8 9" id="KW-0472">Membrane</keyword>
<dbReference type="CDD" id="cd00075">
    <property type="entry name" value="HATPase"/>
    <property type="match status" value="1"/>
</dbReference>
<protein>
    <recommendedName>
        <fullName evidence="3">histidine kinase</fullName>
        <ecNumber evidence="3">2.7.13.3</ecNumber>
    </recommendedName>
</protein>
<dbReference type="InterPro" id="IPR003594">
    <property type="entry name" value="HATPase_dom"/>
</dbReference>
<keyword evidence="4" id="KW-0597">Phosphoprotein</keyword>
<dbReference type="Gene3D" id="3.30.450.20">
    <property type="entry name" value="PAS domain"/>
    <property type="match status" value="1"/>
</dbReference>
<evidence type="ECO:0000256" key="1">
    <source>
        <dbReference type="ARBA" id="ARBA00000085"/>
    </source>
</evidence>
<dbReference type="InterPro" id="IPR036890">
    <property type="entry name" value="HATPase_C_sf"/>
</dbReference>
<reference evidence="11" key="1">
    <citation type="submission" date="2020-08" db="EMBL/GenBank/DDBJ databases">
        <title>Genome public.</title>
        <authorList>
            <person name="Liu C."/>
            <person name="Sun Q."/>
        </authorList>
    </citation>
    <scope>NUCLEOTIDE SEQUENCE</scope>
    <source>
        <strain evidence="11">NSJ-64</strain>
    </source>
</reference>
<dbReference type="SUPFAM" id="SSF55785">
    <property type="entry name" value="PYP-like sensor domain (PAS domain)"/>
    <property type="match status" value="1"/>
</dbReference>
<dbReference type="InterPro" id="IPR004358">
    <property type="entry name" value="Sig_transdc_His_kin-like_C"/>
</dbReference>
<dbReference type="EC" id="2.7.13.3" evidence="3"/>
<evidence type="ECO:0000256" key="5">
    <source>
        <dbReference type="ARBA" id="ARBA00022679"/>
    </source>
</evidence>
<evidence type="ECO:0000256" key="6">
    <source>
        <dbReference type="ARBA" id="ARBA00022777"/>
    </source>
</evidence>
<dbReference type="PANTHER" id="PTHR45453">
    <property type="entry name" value="PHOSPHATE REGULON SENSOR PROTEIN PHOR"/>
    <property type="match status" value="1"/>
</dbReference>
<dbReference type="FunFam" id="3.30.565.10:FF:000006">
    <property type="entry name" value="Sensor histidine kinase WalK"/>
    <property type="match status" value="1"/>
</dbReference>
<evidence type="ECO:0000256" key="7">
    <source>
        <dbReference type="ARBA" id="ARBA00023012"/>
    </source>
</evidence>
<dbReference type="SUPFAM" id="SSF47384">
    <property type="entry name" value="Homodimeric domain of signal transducing histidine kinase"/>
    <property type="match status" value="1"/>
</dbReference>
<dbReference type="PRINTS" id="PR00344">
    <property type="entry name" value="BCTRLSENSOR"/>
</dbReference>
<organism evidence="11 12">
    <name type="scientific">Youxingia wuxianensis</name>
    <dbReference type="NCBI Taxonomy" id="2763678"/>
    <lineage>
        <taxon>Bacteria</taxon>
        <taxon>Bacillati</taxon>
        <taxon>Bacillota</taxon>
        <taxon>Clostridia</taxon>
        <taxon>Eubacteriales</taxon>
        <taxon>Oscillospiraceae</taxon>
        <taxon>Youxingia</taxon>
    </lineage>
</organism>
<dbReference type="InterPro" id="IPR036097">
    <property type="entry name" value="HisK_dim/P_sf"/>
</dbReference>
<dbReference type="SUPFAM" id="SSF55874">
    <property type="entry name" value="ATPase domain of HSP90 chaperone/DNA topoisomerase II/histidine kinase"/>
    <property type="match status" value="1"/>
</dbReference>
<evidence type="ECO:0000256" key="8">
    <source>
        <dbReference type="ARBA" id="ARBA00023136"/>
    </source>
</evidence>
<dbReference type="GO" id="GO:0004721">
    <property type="term" value="F:phosphoprotein phosphatase activity"/>
    <property type="evidence" value="ECO:0007669"/>
    <property type="project" value="TreeGrafter"/>
</dbReference>
<keyword evidence="9" id="KW-1133">Transmembrane helix</keyword>
<dbReference type="Proteomes" id="UP000623678">
    <property type="component" value="Unassembled WGS sequence"/>
</dbReference>
<dbReference type="Gene3D" id="3.30.565.10">
    <property type="entry name" value="Histidine kinase-like ATPase, C-terminal domain"/>
    <property type="match status" value="1"/>
</dbReference>
<dbReference type="SMART" id="SM00387">
    <property type="entry name" value="HATPase_c"/>
    <property type="match status" value="1"/>
</dbReference>
<keyword evidence="5" id="KW-0808">Transferase</keyword>
<proteinExistence type="predicted"/>
<evidence type="ECO:0000256" key="3">
    <source>
        <dbReference type="ARBA" id="ARBA00012438"/>
    </source>
</evidence>
<dbReference type="GO" id="GO:0000155">
    <property type="term" value="F:phosphorelay sensor kinase activity"/>
    <property type="evidence" value="ECO:0007669"/>
    <property type="project" value="InterPro"/>
</dbReference>
<dbReference type="Pfam" id="PF00512">
    <property type="entry name" value="HisKA"/>
    <property type="match status" value="1"/>
</dbReference>
<dbReference type="AlphaFoldDB" id="A0A926ESI1"/>
<dbReference type="Gene3D" id="1.10.287.130">
    <property type="match status" value="1"/>
</dbReference>
<feature type="domain" description="Histidine kinase" evidence="10">
    <location>
        <begin position="346"/>
        <end position="559"/>
    </location>
</feature>
<keyword evidence="6" id="KW-0418">Kinase</keyword>
<comment type="caution">
    <text evidence="11">The sequence shown here is derived from an EMBL/GenBank/DDBJ whole genome shotgun (WGS) entry which is preliminary data.</text>
</comment>
<sequence length="559" mass="61828">MKKRIYISLCFTSLVLVLLTAGVMLWVSYGMGISQAKNSLKNQTIMIENGISFVGDEQLGYLDTEVKGLRDMRITWLNADGSVLFDTSADSASMENHSQRPEMIAALQKGEGTDVRHSQTVGQDSVYYAKRLSDGSVLRLSMQTKSVGTVFQNALPLVLGIVVMLLGACFIIASQLTKRILLPVKQLAQNIEDDQEYSGYGELEPFYHKIKEQNRMIKSQMDKLADERDRISTITSNMREGLILVDLQKDILSVNKSALSLLEVKKGDYEGKGILTLCRNVEFSHCVDQAVEGTGCDILLENGRGSVQVYANPVFAGKKVCGGIILLVDVTQQQKAEKIRRDFTANVSHELKTPLTSISGFAEMISGGMVSSPQDIKKFAGRIYREASRLITLTDDIIRLSQIEEGTDPEKEPISLRPICENVLNTLQIIAQQKQVSLSIQGEEGQLSANPRMMEELIFNLCDNGIKYNQPGGSVKISIRQEPGEVVLSVKDTGIGIPKEHQSRIFERFYRVDKSRSKQTGGTGLGLSIVKHIVESHRGSLTLESQEGEGTEVTIRFPL</sequence>